<organism evidence="2 3">
    <name type="scientific">Dehalobacterium formicoaceticum</name>
    <dbReference type="NCBI Taxonomy" id="51515"/>
    <lineage>
        <taxon>Bacteria</taxon>
        <taxon>Bacillati</taxon>
        <taxon>Bacillota</taxon>
        <taxon>Clostridia</taxon>
        <taxon>Eubacteriales</taxon>
        <taxon>Peptococcaceae</taxon>
        <taxon>Dehalobacterium</taxon>
    </lineage>
</organism>
<gene>
    <name evidence="2" type="ORF">NVS47_12895</name>
</gene>
<evidence type="ECO:0000256" key="1">
    <source>
        <dbReference type="SAM" id="Phobius"/>
    </source>
</evidence>
<sequence length="51" mass="5361">MGKAIVAAIITLVLGLLIEAYLGVGDYQGIGTISSVAIMGGFIIYFNEKKK</sequence>
<dbReference type="Proteomes" id="UP001524944">
    <property type="component" value="Unassembled WGS sequence"/>
</dbReference>
<keyword evidence="1" id="KW-0812">Transmembrane</keyword>
<feature type="transmembrane region" description="Helical" evidence="1">
    <location>
        <begin position="30"/>
        <end position="47"/>
    </location>
</feature>
<name>A0ABT1Y682_9FIRM</name>
<accession>A0ABT1Y682</accession>
<dbReference type="EMBL" id="JANPWE010000007">
    <property type="protein sequence ID" value="MCR6546396.1"/>
    <property type="molecule type" value="Genomic_DNA"/>
</dbReference>
<keyword evidence="1" id="KW-1133">Transmembrane helix</keyword>
<evidence type="ECO:0000313" key="3">
    <source>
        <dbReference type="Proteomes" id="UP001524944"/>
    </source>
</evidence>
<reference evidence="2 3" key="1">
    <citation type="submission" date="2022-08" db="EMBL/GenBank/DDBJ databases">
        <title>Proteogenomics of the novel Dehalobacterium formicoaceticum strain EZ94 highlights a key role of methyltransferases during anaerobic dichloromethane degradation.</title>
        <authorList>
            <person name="Wasmund K."/>
        </authorList>
    </citation>
    <scope>NUCLEOTIDE SEQUENCE [LARGE SCALE GENOMIC DNA]</scope>
    <source>
        <strain evidence="2 3">EZ94</strain>
    </source>
</reference>
<evidence type="ECO:0000313" key="2">
    <source>
        <dbReference type="EMBL" id="MCR6546396.1"/>
    </source>
</evidence>
<keyword evidence="3" id="KW-1185">Reference proteome</keyword>
<proteinExistence type="predicted"/>
<keyword evidence="1" id="KW-0472">Membrane</keyword>
<comment type="caution">
    <text evidence="2">The sequence shown here is derived from an EMBL/GenBank/DDBJ whole genome shotgun (WGS) entry which is preliminary data.</text>
</comment>
<dbReference type="RefSeq" id="WP_157677416.1">
    <property type="nucleotide sequence ID" value="NZ_CP022121.1"/>
</dbReference>
<protein>
    <submittedName>
        <fullName evidence="2">Binding-protein-dependent transport permease</fullName>
    </submittedName>
</protein>